<dbReference type="SUPFAM" id="SSF51658">
    <property type="entry name" value="Xylose isomerase-like"/>
    <property type="match status" value="1"/>
</dbReference>
<dbReference type="GO" id="GO:0016853">
    <property type="term" value="F:isomerase activity"/>
    <property type="evidence" value="ECO:0007669"/>
    <property type="project" value="UniProtKB-KW"/>
</dbReference>
<dbReference type="EMBL" id="SSMC01000003">
    <property type="protein sequence ID" value="THD66673.1"/>
    <property type="molecule type" value="Genomic_DNA"/>
</dbReference>
<proteinExistence type="predicted"/>
<keyword evidence="2" id="KW-1185">Reference proteome</keyword>
<sequence length="408" mass="47745">MLVRDNYHLSYCTNIHPGEGWEQTWENLRKFLPVIKQKVSPDTPFGVGLRLSNKASEELGTGDKLEALKVWMLENDLYVFTMNGFPYGSFHFKEVKDLVHAPDWTTDDRLDYTFRLIDQLAYLLPRGLSGSISTSPLSYRHWYSSEDFREKCMKKAAKQLAKVVMKLYELERDQGVYIHLDLEPEPDGLMQNSLEVIDFFREYLIPIASEYIEKQIDRMPYDAEEMVLKYINVCYDVCHFSMAYESPQRSFKRFSQTGIRVGKIQISSALKVKLDGRHDQEKMALLAGFDEPTYLHQVTELRGDTVKTYQDLPAVLKSKRSFKELRAHFHVPVFLENYGLLDSTQDHILATLEYLKNNDRVCEHLEVETYTWEVLPDDLKTSVEDCIERELLWVKEKFKCTYEEDGCN</sequence>
<comment type="caution">
    <text evidence="1">The sequence shown here is derived from an EMBL/GenBank/DDBJ whole genome shotgun (WGS) entry which is preliminary data.</text>
</comment>
<dbReference type="AlphaFoldDB" id="A0A4S3M132"/>
<keyword evidence="1" id="KW-0413">Isomerase</keyword>
<protein>
    <submittedName>
        <fullName evidence="1">Xylose isomerase</fullName>
    </submittedName>
</protein>
<name>A0A4S3M132_9FLAO</name>
<dbReference type="NCBIfam" id="NF035939">
    <property type="entry name" value="TIM_EboE"/>
    <property type="match status" value="1"/>
</dbReference>
<dbReference type="OrthoDB" id="9785907at2"/>
<gene>
    <name evidence="1" type="ORF">E7Z59_12875</name>
</gene>
<dbReference type="InterPro" id="IPR036237">
    <property type="entry name" value="Xyl_isomerase-like_sf"/>
</dbReference>
<dbReference type="RefSeq" id="WP_136336743.1">
    <property type="nucleotide sequence ID" value="NZ_QXMP01000003.1"/>
</dbReference>
<organism evidence="1 2">
    <name type="scientific">Robertkochia marina</name>
    <dbReference type="NCBI Taxonomy" id="1227945"/>
    <lineage>
        <taxon>Bacteria</taxon>
        <taxon>Pseudomonadati</taxon>
        <taxon>Bacteroidota</taxon>
        <taxon>Flavobacteriia</taxon>
        <taxon>Flavobacteriales</taxon>
        <taxon>Flavobacteriaceae</taxon>
        <taxon>Robertkochia</taxon>
    </lineage>
</organism>
<accession>A0A4S3M132</accession>
<evidence type="ECO:0000313" key="1">
    <source>
        <dbReference type="EMBL" id="THD66673.1"/>
    </source>
</evidence>
<evidence type="ECO:0000313" key="2">
    <source>
        <dbReference type="Proteomes" id="UP000305939"/>
    </source>
</evidence>
<dbReference type="Proteomes" id="UP000305939">
    <property type="component" value="Unassembled WGS sequence"/>
</dbReference>
<reference evidence="1 2" key="1">
    <citation type="submission" date="2019-04" db="EMBL/GenBank/DDBJ databases">
        <title>Draft genome sequence of Robertkochia marina CC-AMO-30D.</title>
        <authorList>
            <person name="Hameed A."/>
            <person name="Lin S.-Y."/>
            <person name="Shahina M."/>
            <person name="Lai W.-A."/>
            <person name="Young C.-C."/>
        </authorList>
    </citation>
    <scope>NUCLEOTIDE SEQUENCE [LARGE SCALE GENOMIC DNA]</scope>
    <source>
        <strain evidence="1 2">CC-AMO-30D</strain>
    </source>
</reference>